<feature type="compositionally biased region" description="Polar residues" evidence="1">
    <location>
        <begin position="39"/>
        <end position="54"/>
    </location>
</feature>
<evidence type="ECO:0000313" key="4">
    <source>
        <dbReference type="Proteomes" id="UP001154114"/>
    </source>
</evidence>
<organism evidence="3 4">
    <name type="scientific">Chrysodeixis includens</name>
    <name type="common">Soybean looper</name>
    <name type="synonym">Pseudoplusia includens</name>
    <dbReference type="NCBI Taxonomy" id="689277"/>
    <lineage>
        <taxon>Eukaryota</taxon>
        <taxon>Metazoa</taxon>
        <taxon>Ecdysozoa</taxon>
        <taxon>Arthropoda</taxon>
        <taxon>Hexapoda</taxon>
        <taxon>Insecta</taxon>
        <taxon>Pterygota</taxon>
        <taxon>Neoptera</taxon>
        <taxon>Endopterygota</taxon>
        <taxon>Lepidoptera</taxon>
        <taxon>Glossata</taxon>
        <taxon>Ditrysia</taxon>
        <taxon>Noctuoidea</taxon>
        <taxon>Noctuidae</taxon>
        <taxon>Plusiinae</taxon>
        <taxon>Chrysodeixis</taxon>
    </lineage>
</organism>
<dbReference type="Proteomes" id="UP001154114">
    <property type="component" value="Chromosome 17"/>
</dbReference>
<protein>
    <submittedName>
        <fullName evidence="3">Uncharacterized protein</fullName>
    </submittedName>
</protein>
<feature type="signal peptide" evidence="2">
    <location>
        <begin position="1"/>
        <end position="22"/>
    </location>
</feature>
<feature type="chain" id="PRO_5040153361" evidence="2">
    <location>
        <begin position="23"/>
        <end position="170"/>
    </location>
</feature>
<reference evidence="3" key="1">
    <citation type="submission" date="2021-12" db="EMBL/GenBank/DDBJ databases">
        <authorList>
            <person name="King R."/>
        </authorList>
    </citation>
    <scope>NUCLEOTIDE SEQUENCE</scope>
</reference>
<dbReference type="EMBL" id="LR824020">
    <property type="protein sequence ID" value="CAD0202628.1"/>
    <property type="molecule type" value="Genomic_DNA"/>
</dbReference>
<keyword evidence="4" id="KW-1185">Reference proteome</keyword>
<gene>
    <name evidence="3" type="ORF">CINC_LOCUS4289</name>
</gene>
<keyword evidence="2" id="KW-0732">Signal</keyword>
<feature type="region of interest" description="Disordered" evidence="1">
    <location>
        <begin position="26"/>
        <end position="54"/>
    </location>
</feature>
<name>A0A9N8KWH5_CHRIL</name>
<dbReference type="AlphaFoldDB" id="A0A9N8KWH5"/>
<evidence type="ECO:0000313" key="3">
    <source>
        <dbReference type="EMBL" id="CAD0202628.1"/>
    </source>
</evidence>
<sequence>MATFKHLLLVFGVLVSSTLILAQDSSSASSIPDSGSSEIPVSTTGLPQDGSSTPHMASSAAGLYGHFPLSNFKWDLIPGSSIFGGNSREKRASDYIVLCNFLKEGFSLCTSCNTVRRCFPFNIGLEFKCEGNQPYCQYGRCSEVEGSLCPSPTTTTFYTTESTSTTATSF</sequence>
<evidence type="ECO:0000256" key="2">
    <source>
        <dbReference type="SAM" id="SignalP"/>
    </source>
</evidence>
<accession>A0A9N8KWH5</accession>
<evidence type="ECO:0000256" key="1">
    <source>
        <dbReference type="SAM" id="MobiDB-lite"/>
    </source>
</evidence>
<feature type="compositionally biased region" description="Low complexity" evidence="1">
    <location>
        <begin position="26"/>
        <end position="37"/>
    </location>
</feature>
<dbReference type="OrthoDB" id="7492195at2759"/>
<proteinExistence type="predicted"/>